<dbReference type="Proteomes" id="UP000186141">
    <property type="component" value="Unassembled WGS sequence"/>
</dbReference>
<evidence type="ECO:0008006" key="4">
    <source>
        <dbReference type="Google" id="ProtNLM"/>
    </source>
</evidence>
<accession>A0A1N7LYR5</accession>
<evidence type="ECO:0000313" key="2">
    <source>
        <dbReference type="EMBL" id="SIS78957.1"/>
    </source>
</evidence>
<evidence type="ECO:0000256" key="1">
    <source>
        <dbReference type="SAM" id="SignalP"/>
    </source>
</evidence>
<dbReference type="STRING" id="1086013.SAMN05421774_102271"/>
<organism evidence="2 3">
    <name type="scientific">Gemmobacter megaterium</name>
    <dbReference type="NCBI Taxonomy" id="1086013"/>
    <lineage>
        <taxon>Bacteria</taxon>
        <taxon>Pseudomonadati</taxon>
        <taxon>Pseudomonadota</taxon>
        <taxon>Alphaproteobacteria</taxon>
        <taxon>Rhodobacterales</taxon>
        <taxon>Paracoccaceae</taxon>
        <taxon>Gemmobacter</taxon>
    </lineage>
</organism>
<keyword evidence="3" id="KW-1185">Reference proteome</keyword>
<dbReference type="AlphaFoldDB" id="A0A1N7LYR5"/>
<gene>
    <name evidence="2" type="ORF">SAMN05421774_102271</name>
</gene>
<keyword evidence="1" id="KW-0732">Signal</keyword>
<evidence type="ECO:0000313" key="3">
    <source>
        <dbReference type="Proteomes" id="UP000186141"/>
    </source>
</evidence>
<feature type="signal peptide" evidence="1">
    <location>
        <begin position="1"/>
        <end position="19"/>
    </location>
</feature>
<proteinExistence type="predicted"/>
<protein>
    <recommendedName>
        <fullName evidence="4">AAA+ family ATPase</fullName>
    </recommendedName>
</protein>
<feature type="chain" id="PRO_5012884987" description="AAA+ family ATPase" evidence="1">
    <location>
        <begin position="20"/>
        <end position="120"/>
    </location>
</feature>
<dbReference type="OrthoDB" id="7308154at2"/>
<dbReference type="RefSeq" id="WP_076529477.1">
    <property type="nucleotide sequence ID" value="NZ_BMEH01000002.1"/>
</dbReference>
<reference evidence="2 3" key="1">
    <citation type="submission" date="2017-01" db="EMBL/GenBank/DDBJ databases">
        <authorList>
            <person name="Mah S.A."/>
            <person name="Swanson W.J."/>
            <person name="Moy G.W."/>
            <person name="Vacquier V.D."/>
        </authorList>
    </citation>
    <scope>NUCLEOTIDE SEQUENCE [LARGE SCALE GENOMIC DNA]</scope>
    <source>
        <strain evidence="2 3">DSM 26375</strain>
    </source>
</reference>
<name>A0A1N7LYR5_9RHOB</name>
<sequence length="120" mass="12760">MRVSVALALLLLTTAPAAADDPPAAAPPADSEMDQGLSLLGEGARLLFRGLMAEMEPALDEMAGQLQAMEPMLRSLAEMIGDMRAYDAPVKLPNGDILIRRKPPVIVPETDSPAEPEIEL</sequence>
<dbReference type="EMBL" id="FTOT01000002">
    <property type="protein sequence ID" value="SIS78957.1"/>
    <property type="molecule type" value="Genomic_DNA"/>
</dbReference>